<proteinExistence type="predicted"/>
<name>A0A8J2JZ64_9HEXA</name>
<dbReference type="EMBL" id="CAJVCH010112427">
    <property type="protein sequence ID" value="CAG7724680.1"/>
    <property type="molecule type" value="Genomic_DNA"/>
</dbReference>
<dbReference type="Proteomes" id="UP000708208">
    <property type="component" value="Unassembled WGS sequence"/>
</dbReference>
<dbReference type="OrthoDB" id="6617931at2759"/>
<dbReference type="AlphaFoldDB" id="A0A8J2JZ64"/>
<protein>
    <submittedName>
        <fullName evidence="1">Uncharacterized protein</fullName>
    </submittedName>
</protein>
<organism evidence="1 2">
    <name type="scientific">Allacma fusca</name>
    <dbReference type="NCBI Taxonomy" id="39272"/>
    <lineage>
        <taxon>Eukaryota</taxon>
        <taxon>Metazoa</taxon>
        <taxon>Ecdysozoa</taxon>
        <taxon>Arthropoda</taxon>
        <taxon>Hexapoda</taxon>
        <taxon>Collembola</taxon>
        <taxon>Symphypleona</taxon>
        <taxon>Sminthuridae</taxon>
        <taxon>Allacma</taxon>
    </lineage>
</organism>
<reference evidence="1" key="1">
    <citation type="submission" date="2021-06" db="EMBL/GenBank/DDBJ databases">
        <authorList>
            <person name="Hodson N. C."/>
            <person name="Mongue J. A."/>
            <person name="Jaron S. K."/>
        </authorList>
    </citation>
    <scope>NUCLEOTIDE SEQUENCE</scope>
</reference>
<evidence type="ECO:0000313" key="1">
    <source>
        <dbReference type="EMBL" id="CAG7724680.1"/>
    </source>
</evidence>
<comment type="caution">
    <text evidence="1">The sequence shown here is derived from an EMBL/GenBank/DDBJ whole genome shotgun (WGS) entry which is preliminary data.</text>
</comment>
<evidence type="ECO:0000313" key="2">
    <source>
        <dbReference type="Proteomes" id="UP000708208"/>
    </source>
</evidence>
<accession>A0A8J2JZ64</accession>
<gene>
    <name evidence="1" type="ORF">AFUS01_LOCUS13683</name>
</gene>
<keyword evidence="2" id="KW-1185">Reference proteome</keyword>
<sequence length="70" mass="8607">MTQKIPHRYKDKEIFYYALVLKQGNVVPEMSIMEFYNRRQDVPQLETILRWMCYSQEYFGFGPNDHEKRV</sequence>